<keyword evidence="3" id="KW-1185">Reference proteome</keyword>
<dbReference type="RefSeq" id="WP_221508032.1">
    <property type="nucleotide sequence ID" value="NZ_BNBN01000003.1"/>
</dbReference>
<reference evidence="2 3" key="1">
    <citation type="submission" date="2020-08" db="EMBL/GenBank/DDBJ databases">
        <title>Genomic Encyclopedia of Type Strains, Phase IV (KMG-IV): sequencing the most valuable type-strain genomes for metagenomic binning, comparative biology and taxonomic classification.</title>
        <authorList>
            <person name="Goeker M."/>
        </authorList>
    </citation>
    <scope>NUCLEOTIDE SEQUENCE [LARGE SCALE GENOMIC DNA]</scope>
    <source>
        <strain evidence="2 3">DSM 40141</strain>
    </source>
</reference>
<dbReference type="AlphaFoldDB" id="A0A7X0HKQ9"/>
<comment type="caution">
    <text evidence="2">The sequence shown here is derived from an EMBL/GenBank/DDBJ whole genome shotgun (WGS) entry which is preliminary data.</text>
</comment>
<accession>A0A7X0HKQ9</accession>
<proteinExistence type="predicted"/>
<evidence type="ECO:0000313" key="2">
    <source>
        <dbReference type="EMBL" id="MBB6437963.1"/>
    </source>
</evidence>
<name>A0A7X0HKQ9_9ACTN</name>
<dbReference type="NCBIfam" id="NF040464">
    <property type="entry name" value="SCO3374_fam"/>
    <property type="match status" value="1"/>
</dbReference>
<evidence type="ECO:0000256" key="1">
    <source>
        <dbReference type="SAM" id="MobiDB-lite"/>
    </source>
</evidence>
<dbReference type="Proteomes" id="UP000540423">
    <property type="component" value="Unassembled WGS sequence"/>
</dbReference>
<gene>
    <name evidence="2" type="ORF">HNQ79_004467</name>
</gene>
<dbReference type="EMBL" id="JACHEM010000012">
    <property type="protein sequence ID" value="MBB6437963.1"/>
    <property type="molecule type" value="Genomic_DNA"/>
</dbReference>
<organism evidence="2 3">
    <name type="scientific">Streptomyces candidus</name>
    <dbReference type="NCBI Taxonomy" id="67283"/>
    <lineage>
        <taxon>Bacteria</taxon>
        <taxon>Bacillati</taxon>
        <taxon>Actinomycetota</taxon>
        <taxon>Actinomycetes</taxon>
        <taxon>Kitasatosporales</taxon>
        <taxon>Streptomycetaceae</taxon>
        <taxon>Streptomyces</taxon>
    </lineage>
</organism>
<evidence type="ECO:0008006" key="4">
    <source>
        <dbReference type="Google" id="ProtNLM"/>
    </source>
</evidence>
<dbReference type="InterPro" id="IPR047919">
    <property type="entry name" value="SCO3374-like"/>
</dbReference>
<evidence type="ECO:0000313" key="3">
    <source>
        <dbReference type="Proteomes" id="UP000540423"/>
    </source>
</evidence>
<feature type="region of interest" description="Disordered" evidence="1">
    <location>
        <begin position="195"/>
        <end position="215"/>
    </location>
</feature>
<protein>
    <recommendedName>
        <fullName evidence="4">Proline-rich protein</fullName>
    </recommendedName>
</protein>
<sequence>MALTLPHPRLPLSDGGTAQCAAWYEKELGWATVSAPGEPVLLRTGLRFDVLELPATAGHAVLRRVGPTGPVALFGHRMRLLIAPGSAEEVPALLEWLEWGSVPLDLRATGPGGLIAAPAPPGAAASGPVPAGGAAVWLRPPAPGHEEEQTLPAFAGVGGRGAAPDLLRLVAAAATECHRARLAVSTVEVRIDGEQTDRTNTALPKERQAQPLAFS</sequence>